<feature type="region of interest" description="Disordered" evidence="1">
    <location>
        <begin position="115"/>
        <end position="149"/>
    </location>
</feature>
<feature type="non-terminal residue" evidence="2">
    <location>
        <position position="1"/>
    </location>
</feature>
<feature type="compositionally biased region" description="Pro residues" evidence="1">
    <location>
        <begin position="123"/>
        <end position="136"/>
    </location>
</feature>
<evidence type="ECO:0000313" key="2">
    <source>
        <dbReference type="EMBL" id="EUA33084.1"/>
    </source>
</evidence>
<name>X8AN91_MYCXE</name>
<dbReference type="EMBL" id="JAOB01000047">
    <property type="protein sequence ID" value="EUA33084.1"/>
    <property type="molecule type" value="Genomic_DNA"/>
</dbReference>
<gene>
    <name evidence="2" type="ORF">I553_7487</name>
</gene>
<reference evidence="2" key="1">
    <citation type="submission" date="2014-01" db="EMBL/GenBank/DDBJ databases">
        <authorList>
            <person name="Brown-Elliot B."/>
            <person name="Wallace R."/>
            <person name="Lenaerts A."/>
            <person name="Ordway D."/>
            <person name="DeGroote M.A."/>
            <person name="Parker T."/>
            <person name="Sizemore C."/>
            <person name="Tallon L.J."/>
            <person name="Sadzewicz L.K."/>
            <person name="Sengamalay N."/>
            <person name="Fraser C.M."/>
            <person name="Hine E."/>
            <person name="Shefchek K.A."/>
            <person name="Das S.P."/>
            <person name="Tettelin H."/>
        </authorList>
    </citation>
    <scope>NUCLEOTIDE SEQUENCE [LARGE SCALE GENOMIC DNA]</scope>
    <source>
        <strain evidence="2">4042</strain>
    </source>
</reference>
<comment type="caution">
    <text evidence="2">The sequence shown here is derived from an EMBL/GenBank/DDBJ whole genome shotgun (WGS) entry which is preliminary data.</text>
</comment>
<dbReference type="PATRIC" id="fig|1299334.3.peg.4872"/>
<dbReference type="AlphaFoldDB" id="X8AN91"/>
<sequence length="149" mass="16783">CPAVHRVAEEPDRARQGRAAVFQMMGMCQMLRDGSSRPTAAWIASTTSGRISALRVGARHAAPRREVPAESRLITSLDSPRVRLIALVHRRRSWRAEPRAARRLPARADARCWPSTPLAARSPRPPCTNGPRPPLRPRAAEKRRRRRCY</sequence>
<protein>
    <submittedName>
        <fullName evidence="2">Putative FATTY ACID SYNTHASE FAS domain protein</fullName>
    </submittedName>
</protein>
<accession>X8AN91</accession>
<evidence type="ECO:0000256" key="1">
    <source>
        <dbReference type="SAM" id="MobiDB-lite"/>
    </source>
</evidence>
<proteinExistence type="predicted"/>
<organism evidence="2">
    <name type="scientific">Mycobacterium xenopi 4042</name>
    <dbReference type="NCBI Taxonomy" id="1299334"/>
    <lineage>
        <taxon>Bacteria</taxon>
        <taxon>Bacillati</taxon>
        <taxon>Actinomycetota</taxon>
        <taxon>Actinomycetes</taxon>
        <taxon>Mycobacteriales</taxon>
        <taxon>Mycobacteriaceae</taxon>
        <taxon>Mycobacterium</taxon>
    </lineage>
</organism>